<evidence type="ECO:0000313" key="2">
    <source>
        <dbReference type="EMBL" id="KKR88946.1"/>
    </source>
</evidence>
<gene>
    <name evidence="2" type="ORF">UU38_C0003G0198</name>
</gene>
<keyword evidence="1" id="KW-0472">Membrane</keyword>
<evidence type="ECO:0000256" key="1">
    <source>
        <dbReference type="SAM" id="Phobius"/>
    </source>
</evidence>
<dbReference type="Proteomes" id="UP000033918">
    <property type="component" value="Unassembled WGS sequence"/>
</dbReference>
<feature type="transmembrane region" description="Helical" evidence="1">
    <location>
        <begin position="12"/>
        <end position="35"/>
    </location>
</feature>
<organism evidence="2 3">
    <name type="scientific">Candidatus Wolfebacteria bacterium GW2011_GWB1_41_12</name>
    <dbReference type="NCBI Taxonomy" id="1619006"/>
    <lineage>
        <taxon>Bacteria</taxon>
        <taxon>Candidatus Wolfeibacteriota</taxon>
    </lineage>
</organism>
<protein>
    <submittedName>
        <fullName evidence="2">Uncharacterized protein</fullName>
    </submittedName>
</protein>
<comment type="caution">
    <text evidence="2">The sequence shown here is derived from an EMBL/GenBank/DDBJ whole genome shotgun (WGS) entry which is preliminary data.</text>
</comment>
<sequence>MAILIEEEKRKINWFALIVVLAIVAALTAAVYYFFFTNPPLIEVVVPGRLKMLEETSRIKLNPAEILDSPALKNLKIQVPELVPESAFNPNPFK</sequence>
<dbReference type="AlphaFoldDB" id="A0A0G0UN44"/>
<proteinExistence type="predicted"/>
<keyword evidence="1" id="KW-1133">Transmembrane helix</keyword>
<reference evidence="2 3" key="1">
    <citation type="journal article" date="2015" name="Nature">
        <title>rRNA introns, odd ribosomes, and small enigmatic genomes across a large radiation of phyla.</title>
        <authorList>
            <person name="Brown C.T."/>
            <person name="Hug L.A."/>
            <person name="Thomas B.C."/>
            <person name="Sharon I."/>
            <person name="Castelle C.J."/>
            <person name="Singh A."/>
            <person name="Wilkins M.J."/>
            <person name="Williams K.H."/>
            <person name="Banfield J.F."/>
        </authorList>
    </citation>
    <scope>NUCLEOTIDE SEQUENCE [LARGE SCALE GENOMIC DNA]</scope>
</reference>
<name>A0A0G0UN44_9BACT</name>
<accession>A0A0G0UN44</accession>
<dbReference type="EMBL" id="LCAK01000003">
    <property type="protein sequence ID" value="KKR88946.1"/>
    <property type="molecule type" value="Genomic_DNA"/>
</dbReference>
<keyword evidence="1" id="KW-0812">Transmembrane</keyword>
<evidence type="ECO:0000313" key="3">
    <source>
        <dbReference type="Proteomes" id="UP000033918"/>
    </source>
</evidence>